<dbReference type="EMBL" id="KK914827">
    <property type="protein sequence ID" value="KDP27524.1"/>
    <property type="molecule type" value="Genomic_DNA"/>
</dbReference>
<evidence type="ECO:0000313" key="3">
    <source>
        <dbReference type="Proteomes" id="UP000027138"/>
    </source>
</evidence>
<dbReference type="Proteomes" id="UP000027138">
    <property type="component" value="Unassembled WGS sequence"/>
</dbReference>
<keyword evidence="1" id="KW-0472">Membrane</keyword>
<accession>A0A067K6S4</accession>
<name>A0A067K6S4_JATCU</name>
<gene>
    <name evidence="2" type="ORF">JCGZ_20137</name>
</gene>
<reference evidence="2 3" key="1">
    <citation type="journal article" date="2014" name="PLoS ONE">
        <title>Global Analysis of Gene Expression Profiles in Physic Nut (Jatropha curcas L.) Seedlings Exposed to Salt Stress.</title>
        <authorList>
            <person name="Zhang L."/>
            <person name="Zhang C."/>
            <person name="Wu P."/>
            <person name="Chen Y."/>
            <person name="Li M."/>
            <person name="Jiang H."/>
            <person name="Wu G."/>
        </authorList>
    </citation>
    <scope>NUCLEOTIDE SEQUENCE [LARGE SCALE GENOMIC DNA]</scope>
    <source>
        <strain evidence="3">cv. GZQX0401</strain>
        <tissue evidence="2">Young leaves</tissue>
    </source>
</reference>
<protein>
    <submittedName>
        <fullName evidence="2">Uncharacterized protein</fullName>
    </submittedName>
</protein>
<keyword evidence="3" id="KW-1185">Reference proteome</keyword>
<keyword evidence="1" id="KW-0812">Transmembrane</keyword>
<feature type="transmembrane region" description="Helical" evidence="1">
    <location>
        <begin position="54"/>
        <end position="76"/>
    </location>
</feature>
<dbReference type="AlphaFoldDB" id="A0A067K6S4"/>
<organism evidence="2 3">
    <name type="scientific">Jatropha curcas</name>
    <name type="common">Barbados nut</name>
    <dbReference type="NCBI Taxonomy" id="180498"/>
    <lineage>
        <taxon>Eukaryota</taxon>
        <taxon>Viridiplantae</taxon>
        <taxon>Streptophyta</taxon>
        <taxon>Embryophyta</taxon>
        <taxon>Tracheophyta</taxon>
        <taxon>Spermatophyta</taxon>
        <taxon>Magnoliopsida</taxon>
        <taxon>eudicotyledons</taxon>
        <taxon>Gunneridae</taxon>
        <taxon>Pentapetalae</taxon>
        <taxon>rosids</taxon>
        <taxon>fabids</taxon>
        <taxon>Malpighiales</taxon>
        <taxon>Euphorbiaceae</taxon>
        <taxon>Crotonoideae</taxon>
        <taxon>Jatropheae</taxon>
        <taxon>Jatropha</taxon>
    </lineage>
</organism>
<proteinExistence type="predicted"/>
<keyword evidence="1" id="KW-1133">Transmembrane helix</keyword>
<sequence length="100" mass="10921">MDVVYARRDKIVHPVLNRCGICLRCAGLATYTPPWGLSVLAEVCPTTGQRAQGLALIPIFIALTWLVLSALGFATLTDVPSTYVARPAHLRQIPHRLRTG</sequence>
<evidence type="ECO:0000313" key="2">
    <source>
        <dbReference type="EMBL" id="KDP27524.1"/>
    </source>
</evidence>
<evidence type="ECO:0000256" key="1">
    <source>
        <dbReference type="SAM" id="Phobius"/>
    </source>
</evidence>